<dbReference type="Gene3D" id="2.40.50.100">
    <property type="match status" value="2"/>
</dbReference>
<evidence type="ECO:0000313" key="10">
    <source>
        <dbReference type="Proteomes" id="UP001269400"/>
    </source>
</evidence>
<feature type="coiled-coil region" evidence="4">
    <location>
        <begin position="100"/>
        <end position="127"/>
    </location>
</feature>
<dbReference type="Pfam" id="PF25975">
    <property type="entry name" value="CzcB_C"/>
    <property type="match status" value="1"/>
</dbReference>
<comment type="caution">
    <text evidence="9">The sequence shown here is derived from an EMBL/GenBank/DDBJ whole genome shotgun (WGS) entry which is preliminary data.</text>
</comment>
<dbReference type="Gene3D" id="2.40.30.170">
    <property type="match status" value="1"/>
</dbReference>
<dbReference type="Gene3D" id="1.10.287.470">
    <property type="entry name" value="Helix hairpin bin"/>
    <property type="match status" value="1"/>
</dbReference>
<feature type="region of interest" description="Disordered" evidence="5">
    <location>
        <begin position="414"/>
        <end position="435"/>
    </location>
</feature>
<evidence type="ECO:0000259" key="8">
    <source>
        <dbReference type="Pfam" id="PF25990"/>
    </source>
</evidence>
<proteinExistence type="inferred from homology"/>
<dbReference type="PANTHER" id="PTHR32347:SF14">
    <property type="entry name" value="EFFLUX SYSTEM COMPONENT YKNX-RELATED"/>
    <property type="match status" value="1"/>
</dbReference>
<evidence type="ECO:0000259" key="7">
    <source>
        <dbReference type="Pfam" id="PF25975"/>
    </source>
</evidence>
<feature type="coiled-coil region" evidence="4">
    <location>
        <begin position="198"/>
        <end position="225"/>
    </location>
</feature>
<dbReference type="InterPro" id="IPR050465">
    <property type="entry name" value="UPF0194_transport"/>
</dbReference>
<keyword evidence="6" id="KW-0812">Transmembrane</keyword>
<sequence>MRKKTVIITASILIAGGVVVVGYNALNKDDVVKQEHTIIASKGDIQVNITANGVVEATRVDKIVPSASGKIKENYLEDQKLVKRGDLLVTFEGGDFGQELAQQEASLEKQKIDLKTLENNLEKNNKNLAIFSPYDGSIKDVLITTGDSVQVGQTVALIDKEGEVKELKAKATGEVSVINVEPGTWISSGNNVIQLTSNKDLENQIEKQKLDIRGTEKSIQDLKEKQEVPESIYAPFDGEVTVAEETAVGSIININSVLGTITNYSEFKLALAIDELDIPKVKIGQKVEITAGAYPGERFEGEVIKIASQGKTTNGVSTFDVEVSIKDSKELKAGMTANAKIVVSKQQNTLLVPVEAVKTKNGKKVVTVESANGTKDFPVTTGLNNENYIEIVSGLKEGEEIVLPVTSAQTVNPIFGGNGEKTKTLGSSKGTQGSN</sequence>
<evidence type="ECO:0000256" key="6">
    <source>
        <dbReference type="SAM" id="Phobius"/>
    </source>
</evidence>
<evidence type="ECO:0000256" key="3">
    <source>
        <dbReference type="ARBA" id="ARBA00023054"/>
    </source>
</evidence>
<evidence type="ECO:0000256" key="5">
    <source>
        <dbReference type="SAM" id="MobiDB-lite"/>
    </source>
</evidence>
<evidence type="ECO:0000256" key="4">
    <source>
        <dbReference type="SAM" id="Coils"/>
    </source>
</evidence>
<dbReference type="Pfam" id="PF25990">
    <property type="entry name" value="Beta-barrel_YknX"/>
    <property type="match status" value="1"/>
</dbReference>
<reference evidence="9" key="1">
    <citation type="journal article" date="2022" name="J Environ Chem Eng">
        <title>Biodegradation of petroleum oil using a constructed nonpathogenic and heavy metal-tolerant bacterial consortium isolated from marine sponges.</title>
        <authorList>
            <person name="Dechsakulwatana C."/>
            <person name="Rungsihiranrut A."/>
            <person name="Muangchinda C."/>
            <person name="Ningthoujam R."/>
            <person name="Klankeo P."/>
            <person name="Pinyakong O."/>
        </authorList>
    </citation>
    <scope>NUCLEOTIDE SEQUENCE</scope>
    <source>
        <strain evidence="9">TL01-2</strain>
    </source>
</reference>
<dbReference type="RefSeq" id="WP_316910609.1">
    <property type="nucleotide sequence ID" value="NZ_JAPTGD010000002.1"/>
</dbReference>
<gene>
    <name evidence="9" type="ORF">O0Q50_19600</name>
</gene>
<accession>A0AAX6NBV3</accession>
<feature type="domain" description="YknX-like beta-barrel" evidence="8">
    <location>
        <begin position="271"/>
        <end position="341"/>
    </location>
</feature>
<dbReference type="SUPFAM" id="SSF111369">
    <property type="entry name" value="HlyD-like secretion proteins"/>
    <property type="match status" value="1"/>
</dbReference>
<keyword evidence="6" id="KW-0472">Membrane</keyword>
<feature type="compositionally biased region" description="Polar residues" evidence="5">
    <location>
        <begin position="424"/>
        <end position="435"/>
    </location>
</feature>
<dbReference type="InterPro" id="IPR058649">
    <property type="entry name" value="CzcB_C"/>
</dbReference>
<evidence type="ECO:0000256" key="2">
    <source>
        <dbReference type="ARBA" id="ARBA00009477"/>
    </source>
</evidence>
<reference evidence="9" key="2">
    <citation type="submission" date="2022-12" db="EMBL/GenBank/DDBJ databases">
        <authorList>
            <person name="Dechsakulwatana C."/>
            <person name="Rungsihiranrut A."/>
            <person name="Muangchinda C."/>
            <person name="Ningthoujam R."/>
            <person name="Klankeo P."/>
            <person name="Pinyakong O."/>
        </authorList>
    </citation>
    <scope>NUCLEOTIDE SEQUENCE</scope>
    <source>
        <strain evidence="9">TL01-2</strain>
    </source>
</reference>
<dbReference type="EMBL" id="JAPTGD010000002">
    <property type="protein sequence ID" value="MDU9693381.1"/>
    <property type="molecule type" value="Genomic_DNA"/>
</dbReference>
<dbReference type="GO" id="GO:0030313">
    <property type="term" value="C:cell envelope"/>
    <property type="evidence" value="ECO:0007669"/>
    <property type="project" value="UniProtKB-SubCell"/>
</dbReference>
<protein>
    <submittedName>
        <fullName evidence="9">Efflux RND transporter periplasmic adaptor subunit</fullName>
    </submittedName>
</protein>
<dbReference type="Gene3D" id="2.40.420.20">
    <property type="match status" value="1"/>
</dbReference>
<evidence type="ECO:0000313" key="9">
    <source>
        <dbReference type="EMBL" id="MDU9693381.1"/>
    </source>
</evidence>
<dbReference type="GO" id="GO:0022857">
    <property type="term" value="F:transmembrane transporter activity"/>
    <property type="evidence" value="ECO:0007669"/>
    <property type="project" value="InterPro"/>
</dbReference>
<keyword evidence="3 4" id="KW-0175">Coiled coil</keyword>
<dbReference type="InterPro" id="IPR058636">
    <property type="entry name" value="Beta-barrel_YknX"/>
</dbReference>
<comment type="similarity">
    <text evidence="2">Belongs to the membrane fusion protein (MFP) (TC 8.A.1) family.</text>
</comment>
<feature type="domain" description="CzcB-like C-terminal circularly permuted SH3-like" evidence="7">
    <location>
        <begin position="351"/>
        <end position="402"/>
    </location>
</feature>
<organism evidence="9 10">
    <name type="scientific">Priestia aryabhattai</name>
    <name type="common">Bacillus aryabhattai</name>
    <dbReference type="NCBI Taxonomy" id="412384"/>
    <lineage>
        <taxon>Bacteria</taxon>
        <taxon>Bacillati</taxon>
        <taxon>Bacillota</taxon>
        <taxon>Bacilli</taxon>
        <taxon>Bacillales</taxon>
        <taxon>Bacillaceae</taxon>
        <taxon>Priestia</taxon>
    </lineage>
</organism>
<comment type="subcellular location">
    <subcellularLocation>
        <location evidence="1">Cell envelope</location>
    </subcellularLocation>
</comment>
<dbReference type="InterPro" id="IPR006143">
    <property type="entry name" value="RND_pump_MFP"/>
</dbReference>
<dbReference type="PANTHER" id="PTHR32347">
    <property type="entry name" value="EFFLUX SYSTEM COMPONENT YKNX-RELATED"/>
    <property type="match status" value="1"/>
</dbReference>
<name>A0AAX6NBV3_PRIAR</name>
<dbReference type="GO" id="GO:0016020">
    <property type="term" value="C:membrane"/>
    <property type="evidence" value="ECO:0007669"/>
    <property type="project" value="InterPro"/>
</dbReference>
<keyword evidence="6" id="KW-1133">Transmembrane helix</keyword>
<dbReference type="AlphaFoldDB" id="A0AAX6NBV3"/>
<evidence type="ECO:0000256" key="1">
    <source>
        <dbReference type="ARBA" id="ARBA00004196"/>
    </source>
</evidence>
<dbReference type="Proteomes" id="UP001269400">
    <property type="component" value="Unassembled WGS sequence"/>
</dbReference>
<feature type="transmembrane region" description="Helical" evidence="6">
    <location>
        <begin position="7"/>
        <end position="26"/>
    </location>
</feature>
<dbReference type="NCBIfam" id="TIGR01730">
    <property type="entry name" value="RND_mfp"/>
    <property type="match status" value="1"/>
</dbReference>